<name>A0A858SNW8_9RHOB</name>
<dbReference type="RefSeq" id="WP_169639710.1">
    <property type="nucleotide sequence ID" value="NZ_CP048788.1"/>
</dbReference>
<organism evidence="1 2">
    <name type="scientific">Roseobacter ponti</name>
    <dbReference type="NCBI Taxonomy" id="1891787"/>
    <lineage>
        <taxon>Bacteria</taxon>
        <taxon>Pseudomonadati</taxon>
        <taxon>Pseudomonadota</taxon>
        <taxon>Alphaproteobacteria</taxon>
        <taxon>Rhodobacterales</taxon>
        <taxon>Roseobacteraceae</taxon>
        <taxon>Roseobacter</taxon>
    </lineage>
</organism>
<evidence type="ECO:0000313" key="2">
    <source>
        <dbReference type="Proteomes" id="UP000503308"/>
    </source>
</evidence>
<dbReference type="AlphaFoldDB" id="A0A858SNW8"/>
<protein>
    <submittedName>
        <fullName evidence="1">Uncharacterized protein</fullName>
    </submittedName>
</protein>
<reference evidence="1 2" key="1">
    <citation type="submission" date="2020-02" db="EMBL/GenBank/DDBJ databases">
        <title>Genome sequence of Roseobacter ponti.</title>
        <authorList>
            <person name="Hollensteiner J."/>
            <person name="Schneider D."/>
            <person name="Poehlein A."/>
            <person name="Daniel R."/>
        </authorList>
    </citation>
    <scope>NUCLEOTIDE SEQUENCE [LARGE SCALE GENOMIC DNA]</scope>
    <source>
        <strain evidence="1 2">DSM 106830</strain>
    </source>
</reference>
<keyword evidence="2" id="KW-1185">Reference proteome</keyword>
<proteinExistence type="predicted"/>
<sequence>MNGPLDIKDVVDRGKPNSERIPILVNEDFYLQYQWIGLGIKQPEQKIFPINDNCLWLGSGQVYKGDWIFVYTGKGNPTTTPIPSQDSKIYTVHWNRSTTLFNSAEIHPYLLDGGIILPPSFTPSPSLSELLSSLGKDEEG</sequence>
<accession>A0A858SNW8</accession>
<dbReference type="EMBL" id="CP048788">
    <property type="protein sequence ID" value="QJF50494.1"/>
    <property type="molecule type" value="Genomic_DNA"/>
</dbReference>
<dbReference type="KEGG" id="rpon:G3256_04645"/>
<gene>
    <name evidence="1" type="ORF">G3256_04645</name>
</gene>
<evidence type="ECO:0000313" key="1">
    <source>
        <dbReference type="EMBL" id="QJF50494.1"/>
    </source>
</evidence>
<dbReference type="Proteomes" id="UP000503308">
    <property type="component" value="Chromosome"/>
</dbReference>